<protein>
    <submittedName>
        <fullName evidence="2">Uncharacterized protein</fullName>
    </submittedName>
</protein>
<organism evidence="2 3">
    <name type="scientific">Candidatus Berkelbacteria bacterium Licking1014_2</name>
    <dbReference type="NCBI Taxonomy" id="2017146"/>
    <lineage>
        <taxon>Bacteria</taxon>
        <taxon>Candidatus Berkelbacteria</taxon>
    </lineage>
</organism>
<gene>
    <name evidence="2" type="ORF">CEN88_454</name>
</gene>
<evidence type="ECO:0000313" key="2">
    <source>
        <dbReference type="EMBL" id="TSC95604.1"/>
    </source>
</evidence>
<accession>A0A554LRZ3</accession>
<feature type="transmembrane region" description="Helical" evidence="1">
    <location>
        <begin position="100"/>
        <end position="117"/>
    </location>
</feature>
<dbReference type="EMBL" id="VMGL01000061">
    <property type="protein sequence ID" value="TSC95604.1"/>
    <property type="molecule type" value="Genomic_DNA"/>
</dbReference>
<evidence type="ECO:0000313" key="3">
    <source>
        <dbReference type="Proteomes" id="UP000318711"/>
    </source>
</evidence>
<name>A0A554LRZ3_9BACT</name>
<reference evidence="2 3" key="1">
    <citation type="submission" date="2017-07" db="EMBL/GenBank/DDBJ databases">
        <title>Mechanisms for carbon and nitrogen cycling indicate functional differentiation within the Candidate Phyla Radiation.</title>
        <authorList>
            <person name="Danczak R.E."/>
            <person name="Johnston M.D."/>
            <person name="Kenah C."/>
            <person name="Slattery M."/>
            <person name="Wrighton K.C."/>
            <person name="Wilkins M.J."/>
        </authorList>
    </citation>
    <scope>NUCLEOTIDE SEQUENCE [LARGE SCALE GENOMIC DNA]</scope>
    <source>
        <strain evidence="2">Licking1014_2</strain>
    </source>
</reference>
<evidence type="ECO:0000256" key="1">
    <source>
        <dbReference type="SAM" id="Phobius"/>
    </source>
</evidence>
<feature type="transmembrane region" description="Helical" evidence="1">
    <location>
        <begin position="12"/>
        <end position="29"/>
    </location>
</feature>
<dbReference type="Proteomes" id="UP000318711">
    <property type="component" value="Unassembled WGS sequence"/>
</dbReference>
<keyword evidence="1" id="KW-1133">Transmembrane helix</keyword>
<comment type="caution">
    <text evidence="2">The sequence shown here is derived from an EMBL/GenBank/DDBJ whole genome shotgun (WGS) entry which is preliminary data.</text>
</comment>
<sequence length="119" mass="13574">RWLGIDDLITGLWAGALIYSLAELFLQWLARKKINFFGRDLIVIIVSYAAVIIPLCLAKIRSSHQILGIDELLLGIFAGGLLFALAFWLVKFFKFQFRRVIVPIGILLIISAIFYLIHR</sequence>
<keyword evidence="1" id="KW-0812">Transmembrane</keyword>
<dbReference type="AlphaFoldDB" id="A0A554LRZ3"/>
<feature type="non-terminal residue" evidence="2">
    <location>
        <position position="1"/>
    </location>
</feature>
<keyword evidence="1" id="KW-0472">Membrane</keyword>
<feature type="transmembrane region" description="Helical" evidence="1">
    <location>
        <begin position="72"/>
        <end position="93"/>
    </location>
</feature>
<feature type="transmembrane region" description="Helical" evidence="1">
    <location>
        <begin position="41"/>
        <end position="60"/>
    </location>
</feature>
<proteinExistence type="predicted"/>